<dbReference type="PATRIC" id="fig|1423735.3.peg.1661"/>
<evidence type="ECO:0000313" key="7">
    <source>
        <dbReference type="Proteomes" id="UP000051315"/>
    </source>
</evidence>
<dbReference type="InterPro" id="IPR003439">
    <property type="entry name" value="ABC_transporter-like_ATP-bd"/>
</dbReference>
<dbReference type="STRING" id="1423735.FC15_GL001602"/>
<dbReference type="OrthoDB" id="9804819at2"/>
<dbReference type="AlphaFoldDB" id="A0A0R1VVJ9"/>
<dbReference type="InterPro" id="IPR003593">
    <property type="entry name" value="AAA+_ATPase"/>
</dbReference>
<dbReference type="InterPro" id="IPR027417">
    <property type="entry name" value="P-loop_NTPase"/>
</dbReference>
<comment type="caution">
    <text evidence="6">The sequence shown here is derived from an EMBL/GenBank/DDBJ whole genome shotgun (WGS) entry which is preliminary data.</text>
</comment>
<dbReference type="GO" id="GO:0005524">
    <property type="term" value="F:ATP binding"/>
    <property type="evidence" value="ECO:0007669"/>
    <property type="project" value="UniProtKB-KW"/>
</dbReference>
<keyword evidence="7" id="KW-1185">Reference proteome</keyword>
<dbReference type="InterPro" id="IPR017871">
    <property type="entry name" value="ABC_transporter-like_CS"/>
</dbReference>
<reference evidence="6 7" key="1">
    <citation type="journal article" date="2015" name="Genome Announc.">
        <title>Expanding the biotechnology potential of lactobacilli through comparative genomics of 213 strains and associated genera.</title>
        <authorList>
            <person name="Sun Z."/>
            <person name="Harris H.M."/>
            <person name="McCann A."/>
            <person name="Guo C."/>
            <person name="Argimon S."/>
            <person name="Zhang W."/>
            <person name="Yang X."/>
            <person name="Jeffery I.B."/>
            <person name="Cooney J.C."/>
            <person name="Kagawa T.F."/>
            <person name="Liu W."/>
            <person name="Song Y."/>
            <person name="Salvetti E."/>
            <person name="Wrobel A."/>
            <person name="Rasinkangas P."/>
            <person name="Parkhill J."/>
            <person name="Rea M.C."/>
            <person name="O'Sullivan O."/>
            <person name="Ritari J."/>
            <person name="Douillard F.P."/>
            <person name="Paul Ross R."/>
            <person name="Yang R."/>
            <person name="Briner A.E."/>
            <person name="Felis G.E."/>
            <person name="de Vos W.M."/>
            <person name="Barrangou R."/>
            <person name="Klaenhammer T.R."/>
            <person name="Caufield P.W."/>
            <person name="Cui Y."/>
            <person name="Zhang H."/>
            <person name="O'Toole P.W."/>
        </authorList>
    </citation>
    <scope>NUCLEOTIDE SEQUENCE [LARGE SCALE GENOMIC DNA]</scope>
    <source>
        <strain evidence="6 7">DSM 17758</strain>
    </source>
</reference>
<dbReference type="GO" id="GO:0016887">
    <property type="term" value="F:ATP hydrolysis activity"/>
    <property type="evidence" value="ECO:0007669"/>
    <property type="project" value="InterPro"/>
</dbReference>
<keyword evidence="4" id="KW-0067">ATP-binding</keyword>
<evidence type="ECO:0000259" key="5">
    <source>
        <dbReference type="PROSITE" id="PS50893"/>
    </source>
</evidence>
<keyword evidence="2" id="KW-0813">Transport</keyword>
<dbReference type="SUPFAM" id="SSF52540">
    <property type="entry name" value="P-loop containing nucleoside triphosphate hydrolases"/>
    <property type="match status" value="1"/>
</dbReference>
<evidence type="ECO:0000256" key="3">
    <source>
        <dbReference type="ARBA" id="ARBA00022741"/>
    </source>
</evidence>
<organism evidence="6 7">
    <name type="scientific">Lapidilactobacillus concavus DSM 17758</name>
    <dbReference type="NCBI Taxonomy" id="1423735"/>
    <lineage>
        <taxon>Bacteria</taxon>
        <taxon>Bacillati</taxon>
        <taxon>Bacillota</taxon>
        <taxon>Bacilli</taxon>
        <taxon>Lactobacillales</taxon>
        <taxon>Lactobacillaceae</taxon>
        <taxon>Lapidilactobacillus</taxon>
    </lineage>
</organism>
<dbReference type="Proteomes" id="UP000051315">
    <property type="component" value="Unassembled WGS sequence"/>
</dbReference>
<evidence type="ECO:0000256" key="1">
    <source>
        <dbReference type="ARBA" id="ARBA00005417"/>
    </source>
</evidence>
<gene>
    <name evidence="6" type="ORF">FC15_GL001602</name>
</gene>
<proteinExistence type="inferred from homology"/>
<dbReference type="EMBL" id="AZFX01000045">
    <property type="protein sequence ID" value="KRM09768.1"/>
    <property type="molecule type" value="Genomic_DNA"/>
</dbReference>
<evidence type="ECO:0000256" key="2">
    <source>
        <dbReference type="ARBA" id="ARBA00022448"/>
    </source>
</evidence>
<evidence type="ECO:0000256" key="4">
    <source>
        <dbReference type="ARBA" id="ARBA00022840"/>
    </source>
</evidence>
<feature type="domain" description="ABC transporter" evidence="5">
    <location>
        <begin position="5"/>
        <end position="230"/>
    </location>
</feature>
<dbReference type="PROSITE" id="PS50893">
    <property type="entry name" value="ABC_TRANSPORTER_2"/>
    <property type="match status" value="1"/>
</dbReference>
<evidence type="ECO:0000313" key="6">
    <source>
        <dbReference type="EMBL" id="KRM09768.1"/>
    </source>
</evidence>
<dbReference type="PROSITE" id="PS00211">
    <property type="entry name" value="ABC_TRANSPORTER_1"/>
    <property type="match status" value="1"/>
</dbReference>
<sequence>MSNLLSVQQLDIAFGKHQVLHQVSFDVAAGHIVALVGPNGAGKSTIMKAVLGLISIDHGHLTIDSHPVSMTSHEALKQVGALIEYPGIYPFLTGRQHLELFADKENREANIEQVIKALHMTDYIDHKAKLYSLGMKQKLGIAQALVDRPKLVILDEPMNGLDPEAVKQLRDYIRQLASEGTSFLISSHILSELEKLADDVLFLDQGHIIRQTSMAELVTSGGTSYHITTADDADAKSRLIALGLPVLTDDTDPEKIILLQKTPQTLNQALHTLLTANIEIVDIVKVQHDLEESFLDMVNHQQEVK</sequence>
<keyword evidence="3" id="KW-0547">Nucleotide-binding</keyword>
<protein>
    <submittedName>
        <fullName evidence="6">ABC transporter-like protein</fullName>
    </submittedName>
</protein>
<dbReference type="SMART" id="SM00382">
    <property type="entry name" value="AAA"/>
    <property type="match status" value="1"/>
</dbReference>
<dbReference type="PANTHER" id="PTHR43335:SF4">
    <property type="entry name" value="ABC TRANSPORTER, ATP-BINDING PROTEIN"/>
    <property type="match status" value="1"/>
</dbReference>
<dbReference type="Gene3D" id="3.40.50.300">
    <property type="entry name" value="P-loop containing nucleotide triphosphate hydrolases"/>
    <property type="match status" value="1"/>
</dbReference>
<dbReference type="PANTHER" id="PTHR43335">
    <property type="entry name" value="ABC TRANSPORTER, ATP-BINDING PROTEIN"/>
    <property type="match status" value="1"/>
</dbReference>
<accession>A0A0R1VVJ9</accession>
<dbReference type="Pfam" id="PF00005">
    <property type="entry name" value="ABC_tran"/>
    <property type="match status" value="1"/>
</dbReference>
<name>A0A0R1VVJ9_9LACO</name>
<dbReference type="RefSeq" id="WP_057824593.1">
    <property type="nucleotide sequence ID" value="NZ_AZFX01000045.1"/>
</dbReference>
<comment type="similarity">
    <text evidence="1">Belongs to the ABC transporter superfamily.</text>
</comment>